<protein>
    <submittedName>
        <fullName evidence="8">M3 family metallopeptidase</fullName>
    </submittedName>
</protein>
<dbReference type="PANTHER" id="PTHR34217:SF1">
    <property type="entry name" value="CARBOXYPEPTIDASE 1"/>
    <property type="match status" value="1"/>
</dbReference>
<organism evidence="8 9">
    <name type="scientific">Sporosarcina aquimarina</name>
    <dbReference type="NCBI Taxonomy" id="114975"/>
    <lineage>
        <taxon>Bacteria</taxon>
        <taxon>Bacillati</taxon>
        <taxon>Bacillota</taxon>
        <taxon>Bacilli</taxon>
        <taxon>Bacillales</taxon>
        <taxon>Caryophanaceae</taxon>
        <taxon>Sporosarcina</taxon>
    </lineage>
</organism>
<evidence type="ECO:0000259" key="7">
    <source>
        <dbReference type="Pfam" id="PF01432"/>
    </source>
</evidence>
<gene>
    <name evidence="8" type="ORF">QT716_05090</name>
</gene>
<comment type="caution">
    <text evidence="8">The sequence shown here is derived from an EMBL/GenBank/DDBJ whole genome shotgun (WGS) entry which is preliminary data.</text>
</comment>
<proteinExistence type="inferred from homology"/>
<keyword evidence="9" id="KW-1185">Reference proteome</keyword>
<evidence type="ECO:0000256" key="3">
    <source>
        <dbReference type="ARBA" id="ARBA00022801"/>
    </source>
</evidence>
<keyword evidence="2 6" id="KW-0479">Metal-binding</keyword>
<keyword evidence="4 6" id="KW-0862">Zinc</keyword>
<accession>A0ABU4FXI4</accession>
<dbReference type="InterPro" id="IPR001333">
    <property type="entry name" value="Peptidase_M32_Taq"/>
</dbReference>
<feature type="domain" description="Peptidase M3A/M3B catalytic" evidence="7">
    <location>
        <begin position="132"/>
        <end position="517"/>
    </location>
</feature>
<sequence>MMNEKLSTFLAEQNQRFEAVYKPVVLQNWMAATTGEKQWEELHEKSLTAYHRNFSEKEDFAKVIQFRKETYLTRLEQRQLDDLYSKMLPNQLDEKLVQETVALEKELSSKFNTFRPLLHGKKCTNNKILNILKKSEDSEVRKEAWLSSKQVGVEIEEKLLQLVHIRNENARALGYSDFYQMNLDVQDLKDADVFLIFERLKKVSDEPFRKVKKEIDNELAQKMNIDVKDLRPWHYADPFFQEAPAKQTIDIDKHFTGKNIEEVASATFEAVGLNIDDILKESDLYPRENKNPFGFCTNIDRQGDVRILVNIDESVFWTTALLHELGHASYFKNIDKGLPFLLRSHSHSITTEAIALFFGRMTKMSQWQSRFLGVEQKEQDTAMNQLLQRQLLVFARWVITFATFERELYQNPNQDLNGLWWKLAEEIQFINPPERTDYPDWASKMHFSLAPVTYQDYLLGELVASQLHHHIVTTISSDIFTIKVGEYFKDHIFKDGASFQWNELIENATGTGLDPTHFVNQFCVGWNIKS</sequence>
<evidence type="ECO:0000256" key="2">
    <source>
        <dbReference type="ARBA" id="ARBA00022723"/>
    </source>
</evidence>
<evidence type="ECO:0000256" key="6">
    <source>
        <dbReference type="RuleBase" id="RU003435"/>
    </source>
</evidence>
<keyword evidence="5 6" id="KW-0482">Metalloprotease</keyword>
<dbReference type="Gene3D" id="1.10.1370.30">
    <property type="match status" value="1"/>
</dbReference>
<evidence type="ECO:0000256" key="1">
    <source>
        <dbReference type="ARBA" id="ARBA00022670"/>
    </source>
</evidence>
<dbReference type="SUPFAM" id="SSF55486">
    <property type="entry name" value="Metalloproteases ('zincins'), catalytic domain"/>
    <property type="match status" value="1"/>
</dbReference>
<dbReference type="PANTHER" id="PTHR34217">
    <property type="entry name" value="METAL-DEPENDENT CARBOXYPEPTIDASE"/>
    <property type="match status" value="1"/>
</dbReference>
<dbReference type="Pfam" id="PF01432">
    <property type="entry name" value="Peptidase_M3"/>
    <property type="match status" value="1"/>
</dbReference>
<comment type="cofactor">
    <cofactor evidence="6">
        <name>Zn(2+)</name>
        <dbReference type="ChEBI" id="CHEBI:29105"/>
    </cofactor>
    <text evidence="6">Binds 1 zinc ion.</text>
</comment>
<keyword evidence="3 6" id="KW-0378">Hydrolase</keyword>
<evidence type="ECO:0000256" key="5">
    <source>
        <dbReference type="ARBA" id="ARBA00023049"/>
    </source>
</evidence>
<keyword evidence="1 6" id="KW-0645">Protease</keyword>
<evidence type="ECO:0000256" key="4">
    <source>
        <dbReference type="ARBA" id="ARBA00022833"/>
    </source>
</evidence>
<dbReference type="InterPro" id="IPR001567">
    <property type="entry name" value="Pept_M3A_M3B_dom"/>
</dbReference>
<comment type="similarity">
    <text evidence="6">Belongs to the peptidase M3 family.</text>
</comment>
<dbReference type="RefSeq" id="WP_317934966.1">
    <property type="nucleotide sequence ID" value="NZ_JAUBDH010000003.1"/>
</dbReference>
<reference evidence="8 9" key="1">
    <citation type="submission" date="2023-06" db="EMBL/GenBank/DDBJ databases">
        <title>Sporosarcina sp. nov., isolated from Korean traditional fermented seafood 'Jeotgal'.</title>
        <authorList>
            <person name="Yang A.-I."/>
            <person name="Shin N.-R."/>
        </authorList>
    </citation>
    <scope>NUCLEOTIDE SEQUENCE [LARGE SCALE GENOMIC DNA]</scope>
    <source>
        <strain evidence="8 9">KCTC3840</strain>
    </source>
</reference>
<evidence type="ECO:0000313" key="9">
    <source>
        <dbReference type="Proteomes" id="UP001280629"/>
    </source>
</evidence>
<dbReference type="EMBL" id="JAUBDH010000003">
    <property type="protein sequence ID" value="MDW0109429.1"/>
    <property type="molecule type" value="Genomic_DNA"/>
</dbReference>
<name>A0ABU4FXI4_9BACL</name>
<dbReference type="Proteomes" id="UP001280629">
    <property type="component" value="Unassembled WGS sequence"/>
</dbReference>
<evidence type="ECO:0000313" key="8">
    <source>
        <dbReference type="EMBL" id="MDW0109429.1"/>
    </source>
</evidence>